<dbReference type="Proteomes" id="UP000278792">
    <property type="component" value="Unassembled WGS sequence"/>
</dbReference>
<feature type="transmembrane region" description="Helical" evidence="2">
    <location>
        <begin position="99"/>
        <end position="122"/>
    </location>
</feature>
<dbReference type="RefSeq" id="WP_123783378.1">
    <property type="nucleotide sequence ID" value="NZ_RKIK01000092.1"/>
</dbReference>
<keyword evidence="2" id="KW-0472">Membrane</keyword>
<dbReference type="EMBL" id="RKIK01000092">
    <property type="protein sequence ID" value="ROV58116.1"/>
    <property type="molecule type" value="Genomic_DNA"/>
</dbReference>
<feature type="transmembrane region" description="Helical" evidence="2">
    <location>
        <begin position="62"/>
        <end position="79"/>
    </location>
</feature>
<evidence type="ECO:0000256" key="2">
    <source>
        <dbReference type="SAM" id="Phobius"/>
    </source>
</evidence>
<dbReference type="InterPro" id="IPR017744">
    <property type="entry name" value="BcsG"/>
</dbReference>
<protein>
    <submittedName>
        <fullName evidence="3">Cellulose biosynthesis protein BcsG</fullName>
    </submittedName>
</protein>
<feature type="region of interest" description="Disordered" evidence="1">
    <location>
        <begin position="153"/>
        <end position="173"/>
    </location>
</feature>
<comment type="caution">
    <text evidence="3">The sequence shown here is derived from an EMBL/GenBank/DDBJ whole genome shotgun (WGS) entry which is preliminary data.</text>
</comment>
<keyword evidence="2" id="KW-0812">Transmembrane</keyword>
<reference evidence="3 4" key="1">
    <citation type="submission" date="2018-11" db="EMBL/GenBank/DDBJ databases">
        <title>Vibrio ponticus strain CAIM 1751 pathogenic for the snapper Lutjanus guttatus.</title>
        <authorList>
            <person name="Soto-Rodriguez S."/>
            <person name="Lozano-Olvera R."/>
            <person name="Gomez-Gil B."/>
        </authorList>
    </citation>
    <scope>NUCLEOTIDE SEQUENCE [LARGE SCALE GENOMIC DNA]</scope>
    <source>
        <strain evidence="3 4">CAIM 1751</strain>
    </source>
</reference>
<accession>A0A3N3DUQ2</accession>
<gene>
    <name evidence="3" type="primary">bcsG</name>
    <name evidence="3" type="ORF">EGH82_19885</name>
</gene>
<evidence type="ECO:0000256" key="1">
    <source>
        <dbReference type="SAM" id="MobiDB-lite"/>
    </source>
</evidence>
<sequence>MPTKTLANTTFSIGLGWWNVYFIVKIALFLQGTINFHPLYNFALLLAILLPIKSKAVNRLRHFVAVIAAAWLLHFDSYLPPLDRLWAQMGQLMQFEWRYLLELMGRFVSPQLLIGLFVVCAGYAILSKFLRVSVLVTLAMLYISLPSTTPSTPNLVAENENNPQPTTKPIENKPALDAEINDQTLSTLTAEFFTQEASREVNFNTSSAQDAPFDLLLLSICSVAWDDIEIAGLANHPLFKEFDIMFDNFSSATSYSGPAVIRLLRASCGQQEHSQLFAAAPNKQCYLFDDLKQLGFSENLVMNHNGVFDSFLELIQKDGDIQADLMSQQGFTPYQKSFDGSNIFRDKQVLDNWWQQRLNSDNDKVVALYNSISLHDGNRIINANSTTSMVSYKMRLNNLLDDLYAFFKTLEASGRNIVVALVPEHGAGMRGDRMQISGMREIPAPTIIHTPVGVKIFGKDIERQGEIEHIKAPSSYLALSQLIANILHQDIYQSKQFSPASLTKDLPETRVVAQNSGSTVIEVNGEYYVSLDGTSWIEYPH</sequence>
<feature type="transmembrane region" description="Helical" evidence="2">
    <location>
        <begin position="20"/>
        <end position="50"/>
    </location>
</feature>
<name>A0A3N3DUQ2_9VIBR</name>
<dbReference type="AlphaFoldDB" id="A0A3N3DUQ2"/>
<dbReference type="NCBIfam" id="TIGR03368">
    <property type="entry name" value="cellulose_yhjU"/>
    <property type="match status" value="1"/>
</dbReference>
<feature type="compositionally biased region" description="Polar residues" evidence="1">
    <location>
        <begin position="153"/>
        <end position="169"/>
    </location>
</feature>
<organism evidence="3 4">
    <name type="scientific">Vibrio ponticus</name>
    <dbReference type="NCBI Taxonomy" id="265668"/>
    <lineage>
        <taxon>Bacteria</taxon>
        <taxon>Pseudomonadati</taxon>
        <taxon>Pseudomonadota</taxon>
        <taxon>Gammaproteobacteria</taxon>
        <taxon>Vibrionales</taxon>
        <taxon>Vibrionaceae</taxon>
        <taxon>Vibrio</taxon>
    </lineage>
</organism>
<proteinExistence type="predicted"/>
<dbReference type="Pfam" id="PF11658">
    <property type="entry name" value="CBP_BcsG"/>
    <property type="match status" value="1"/>
</dbReference>
<evidence type="ECO:0000313" key="4">
    <source>
        <dbReference type="Proteomes" id="UP000278792"/>
    </source>
</evidence>
<keyword evidence="2" id="KW-1133">Transmembrane helix</keyword>
<evidence type="ECO:0000313" key="3">
    <source>
        <dbReference type="EMBL" id="ROV58116.1"/>
    </source>
</evidence>